<sequence>MAVTAFIEDLLEESKRRLYRMLRDLTPEELIWRPVPEANSIGFIVWHIARVEDRWLAGFAVDQMTERWIRDGWAERCGLSESHTGVGFTLEQVDDFNKNMPPIAEIMAYFDAVREDMLAYLRSLNDADLDVVPG</sequence>
<dbReference type="Pfam" id="PF12867">
    <property type="entry name" value="DinB_2"/>
    <property type="match status" value="1"/>
</dbReference>
<dbReference type="HOGENOM" id="CLU_133313_0_0_7"/>
<proteinExistence type="predicted"/>
<name>W4MD61_9BACT</name>
<evidence type="ECO:0000313" key="2">
    <source>
        <dbReference type="EMBL" id="ETX07851.1"/>
    </source>
</evidence>
<dbReference type="InterPro" id="IPR024775">
    <property type="entry name" value="DinB-like"/>
</dbReference>
<dbReference type="Proteomes" id="UP000019140">
    <property type="component" value="Unassembled WGS sequence"/>
</dbReference>
<dbReference type="SUPFAM" id="SSF109854">
    <property type="entry name" value="DinB/YfiT-like putative metalloenzymes"/>
    <property type="match status" value="1"/>
</dbReference>
<evidence type="ECO:0000259" key="1">
    <source>
        <dbReference type="Pfam" id="PF12867"/>
    </source>
</evidence>
<organism evidence="2 3">
    <name type="scientific">Candidatus Entotheonella gemina</name>
    <dbReference type="NCBI Taxonomy" id="1429439"/>
    <lineage>
        <taxon>Bacteria</taxon>
        <taxon>Pseudomonadati</taxon>
        <taxon>Nitrospinota/Tectimicrobiota group</taxon>
        <taxon>Candidatus Tectimicrobiota</taxon>
        <taxon>Candidatus Entotheonellia</taxon>
        <taxon>Candidatus Entotheonellales</taxon>
        <taxon>Candidatus Entotheonellaceae</taxon>
        <taxon>Candidatus Entotheonella</taxon>
    </lineage>
</organism>
<dbReference type="EMBL" id="AZHX01000356">
    <property type="protein sequence ID" value="ETX07851.1"/>
    <property type="molecule type" value="Genomic_DNA"/>
</dbReference>
<feature type="domain" description="DinB-like" evidence="1">
    <location>
        <begin position="11"/>
        <end position="131"/>
    </location>
</feature>
<evidence type="ECO:0000313" key="3">
    <source>
        <dbReference type="Proteomes" id="UP000019140"/>
    </source>
</evidence>
<gene>
    <name evidence="2" type="ORF">ETSY2_08830</name>
</gene>
<dbReference type="AlphaFoldDB" id="W4MD61"/>
<accession>W4MD61</accession>
<reference evidence="2 3" key="1">
    <citation type="journal article" date="2014" name="Nature">
        <title>An environmental bacterial taxon with a large and distinct metabolic repertoire.</title>
        <authorList>
            <person name="Wilson M.C."/>
            <person name="Mori T."/>
            <person name="Ruckert C."/>
            <person name="Uria A.R."/>
            <person name="Helf M.J."/>
            <person name="Takada K."/>
            <person name="Gernert C."/>
            <person name="Steffens U.A."/>
            <person name="Heycke N."/>
            <person name="Schmitt S."/>
            <person name="Rinke C."/>
            <person name="Helfrich E.J."/>
            <person name="Brachmann A.O."/>
            <person name="Gurgui C."/>
            <person name="Wakimoto T."/>
            <person name="Kracht M."/>
            <person name="Crusemann M."/>
            <person name="Hentschel U."/>
            <person name="Abe I."/>
            <person name="Matsunaga S."/>
            <person name="Kalinowski J."/>
            <person name="Takeyama H."/>
            <person name="Piel J."/>
        </authorList>
    </citation>
    <scope>NUCLEOTIDE SEQUENCE [LARGE SCALE GENOMIC DNA]</scope>
    <source>
        <strain evidence="3">TSY2</strain>
    </source>
</reference>
<dbReference type="InterPro" id="IPR034660">
    <property type="entry name" value="DinB/YfiT-like"/>
</dbReference>
<keyword evidence="3" id="KW-1185">Reference proteome</keyword>
<feature type="non-terminal residue" evidence="2">
    <location>
        <position position="134"/>
    </location>
</feature>
<comment type="caution">
    <text evidence="2">The sequence shown here is derived from an EMBL/GenBank/DDBJ whole genome shotgun (WGS) entry which is preliminary data.</text>
</comment>
<dbReference type="Gene3D" id="1.20.120.450">
    <property type="entry name" value="dinb family like domain"/>
    <property type="match status" value="1"/>
</dbReference>
<protein>
    <recommendedName>
        <fullName evidence="1">DinB-like domain-containing protein</fullName>
    </recommendedName>
</protein>